<organism evidence="2 3">
    <name type="scientific">Aestuariibaculum sediminum</name>
    <dbReference type="NCBI Taxonomy" id="2770637"/>
    <lineage>
        <taxon>Bacteria</taxon>
        <taxon>Pseudomonadati</taxon>
        <taxon>Bacteroidota</taxon>
        <taxon>Flavobacteriia</taxon>
        <taxon>Flavobacteriales</taxon>
        <taxon>Flavobacteriaceae</taxon>
    </lineage>
</organism>
<reference evidence="2 3" key="1">
    <citation type="submission" date="2020-09" db="EMBL/GenBank/DDBJ databases">
        <title>TT11 complete genome.</title>
        <authorList>
            <person name="Wu Z."/>
        </authorList>
    </citation>
    <scope>NUCLEOTIDE SEQUENCE [LARGE SCALE GENOMIC DNA]</scope>
    <source>
        <strain evidence="2 3">TT11</strain>
    </source>
</reference>
<keyword evidence="1" id="KW-1133">Transmembrane helix</keyword>
<protein>
    <submittedName>
        <fullName evidence="2">Uncharacterized protein</fullName>
    </submittedName>
</protein>
<keyword evidence="3" id="KW-1185">Reference proteome</keyword>
<dbReference type="Proteomes" id="UP000600588">
    <property type="component" value="Unassembled WGS sequence"/>
</dbReference>
<comment type="caution">
    <text evidence="2">The sequence shown here is derived from an EMBL/GenBank/DDBJ whole genome shotgun (WGS) entry which is preliminary data.</text>
</comment>
<proteinExistence type="predicted"/>
<name>A0A8J6PZ26_9FLAO</name>
<keyword evidence="1" id="KW-0472">Membrane</keyword>
<evidence type="ECO:0000313" key="3">
    <source>
        <dbReference type="Proteomes" id="UP000600588"/>
    </source>
</evidence>
<sequence length="92" mass="10403">MKQSKVYKDIRKQAMIMGLPLALFALLMTSVLVSLLVIIFSFSVLIIVLIVAFNLGLYITLTHLAKGHLKWQLKTSFPKTISSKKLSPIHYE</sequence>
<accession>A0A8J6PZ26</accession>
<keyword evidence="1" id="KW-0812">Transmembrane</keyword>
<dbReference type="EMBL" id="JACVXB010000002">
    <property type="protein sequence ID" value="MBD0831518.1"/>
    <property type="molecule type" value="Genomic_DNA"/>
</dbReference>
<feature type="transmembrane region" description="Helical" evidence="1">
    <location>
        <begin position="21"/>
        <end position="40"/>
    </location>
</feature>
<dbReference type="RefSeq" id="WP_188229316.1">
    <property type="nucleotide sequence ID" value="NZ_JACVXB010000002.1"/>
</dbReference>
<feature type="transmembrane region" description="Helical" evidence="1">
    <location>
        <begin position="46"/>
        <end position="65"/>
    </location>
</feature>
<gene>
    <name evidence="2" type="ORF">ICJ83_05165</name>
</gene>
<evidence type="ECO:0000256" key="1">
    <source>
        <dbReference type="SAM" id="Phobius"/>
    </source>
</evidence>
<evidence type="ECO:0000313" key="2">
    <source>
        <dbReference type="EMBL" id="MBD0831518.1"/>
    </source>
</evidence>
<dbReference type="AlphaFoldDB" id="A0A8J6PZ26"/>